<dbReference type="EMBL" id="CAIF01000111">
    <property type="protein sequence ID" value="CCH44189.1"/>
    <property type="molecule type" value="Genomic_DNA"/>
</dbReference>
<organism evidence="2 3">
    <name type="scientific">Wickerhamomyces ciferrii (strain ATCC 14091 / BCRC 22168 / CBS 111 / JCM 3599 / NBRC 0793 / NRRL Y-1031 F-60-10)</name>
    <name type="common">Yeast</name>
    <name type="synonym">Pichia ciferrii</name>
    <dbReference type="NCBI Taxonomy" id="1206466"/>
    <lineage>
        <taxon>Eukaryota</taxon>
        <taxon>Fungi</taxon>
        <taxon>Dikarya</taxon>
        <taxon>Ascomycota</taxon>
        <taxon>Saccharomycotina</taxon>
        <taxon>Saccharomycetes</taxon>
        <taxon>Phaffomycetales</taxon>
        <taxon>Wickerhamomycetaceae</taxon>
        <taxon>Wickerhamomyces</taxon>
    </lineage>
</organism>
<keyword evidence="3" id="KW-1185">Reference proteome</keyword>
<reference evidence="2 3" key="1">
    <citation type="journal article" date="2012" name="Eukaryot. Cell">
        <title>Draft genome sequence of Wickerhamomyces ciferrii NRRL Y-1031 F-60-10.</title>
        <authorList>
            <person name="Schneider J."/>
            <person name="Andrea H."/>
            <person name="Blom J."/>
            <person name="Jaenicke S."/>
            <person name="Ruckert C."/>
            <person name="Schorsch C."/>
            <person name="Szczepanowski R."/>
            <person name="Farwick M."/>
            <person name="Goesmann A."/>
            <person name="Puhler A."/>
            <person name="Schaffer S."/>
            <person name="Tauch A."/>
            <person name="Kohler T."/>
            <person name="Brinkrolf K."/>
        </authorList>
    </citation>
    <scope>NUCLEOTIDE SEQUENCE [LARGE SCALE GENOMIC DNA]</scope>
    <source>
        <strain evidence="3">ATCC 14091 / BCRC 22168 / CBS 111 / JCM 3599 / NBRC 0793 / NRRL Y-1031 F-60-10</strain>
    </source>
</reference>
<dbReference type="InterPro" id="IPR001810">
    <property type="entry name" value="F-box_dom"/>
</dbReference>
<dbReference type="PROSITE" id="PS50181">
    <property type="entry name" value="FBOX"/>
    <property type="match status" value="1"/>
</dbReference>
<name>K0KS79_WICCF</name>
<dbReference type="InParanoid" id="K0KS79"/>
<sequence>MIKIEEQREIKRQRKNPITFLSFPDEILINITSQLSQKDTLSLLYSNKRFERACKVRLYKNIVLIKHFGAYHFKKLANYNCYSFIVGGNKILALLNALIEDKTSPSGTSPRLFVEQIITYEKLFNFYSQPGSFEQKVEELWIPLTNCLKNLKVFISPRTPHSYIFLMNKDIAQNLSALSISSKWFSKGNYQFNLKAFKLQNLKKLKLNDGVTEPNFISMFLELLIIDGQHSNTSLEEIEINPAFGFQDLSLDEKLSDRYYTEDTNLLSSFLLGNKDRHRLADVAYRGSPNFEDDTSSILNLWRSREIIDDVQSAKDIAERQFIMSHRAVKGPKSINTRTWNENAQVVPQMLKNISFQFLHDRDLSILSRPEGNDSEMFSLFLKSAEKLGLSFPNIKKLVISNMVFKADHFLNYNTEFWRLFNTVFPNFHEKVEILQFRNIVHKPLTGQPSLYGDITDQRLQQGWEVIERANSFLTCFIQEQKSFPRLKKMTFFSAPYEFHIERAVSERETRIAHDVSPMNPFVKYSELLIDFTLLAPALEELDFVAPKSVEFKHFVKIITLSPRRGFFKKLSFISYDDIISIITKILNLKIFKRFNMFDDFKKIDNYHYLCSRIVKEHFISATKTEDYEGQDCLKNDKDALFFKDEFHCLFREDAQTLFKICPRLTEATFYGFTFYKEEMNYYV</sequence>
<feature type="domain" description="F-box" evidence="1">
    <location>
        <begin position="17"/>
        <end position="62"/>
    </location>
</feature>
<evidence type="ECO:0000259" key="1">
    <source>
        <dbReference type="PROSITE" id="PS50181"/>
    </source>
</evidence>
<evidence type="ECO:0000313" key="2">
    <source>
        <dbReference type="EMBL" id="CCH44189.1"/>
    </source>
</evidence>
<dbReference type="Proteomes" id="UP000009328">
    <property type="component" value="Unassembled WGS sequence"/>
</dbReference>
<protein>
    <recommendedName>
        <fullName evidence="1">F-box domain-containing protein</fullName>
    </recommendedName>
</protein>
<dbReference type="HOGENOM" id="CLU_402365_0_0_1"/>
<dbReference type="AlphaFoldDB" id="K0KS79"/>
<proteinExistence type="predicted"/>
<comment type="caution">
    <text evidence="2">The sequence shown here is derived from an EMBL/GenBank/DDBJ whole genome shotgun (WGS) entry which is preliminary data.</text>
</comment>
<gene>
    <name evidence="2" type="ORF">BN7_3748</name>
</gene>
<accession>K0KS79</accession>
<evidence type="ECO:0000313" key="3">
    <source>
        <dbReference type="Proteomes" id="UP000009328"/>
    </source>
</evidence>